<dbReference type="AlphaFoldDB" id="A0A060SUP9"/>
<comment type="caution">
    <text evidence="2">The sequence shown here is derived from an EMBL/GenBank/DDBJ whole genome shotgun (WGS) entry which is preliminary data.</text>
</comment>
<accession>A0A060SUP9</accession>
<organism evidence="2 3">
    <name type="scientific">Pycnoporus cinnabarinus</name>
    <name type="common">Cinnabar-red polypore</name>
    <name type="synonym">Trametes cinnabarina</name>
    <dbReference type="NCBI Taxonomy" id="5643"/>
    <lineage>
        <taxon>Eukaryota</taxon>
        <taxon>Fungi</taxon>
        <taxon>Dikarya</taxon>
        <taxon>Basidiomycota</taxon>
        <taxon>Agaricomycotina</taxon>
        <taxon>Agaricomycetes</taxon>
        <taxon>Polyporales</taxon>
        <taxon>Polyporaceae</taxon>
        <taxon>Trametes</taxon>
    </lineage>
</organism>
<dbReference type="Proteomes" id="UP000029665">
    <property type="component" value="Unassembled WGS sequence"/>
</dbReference>
<dbReference type="PROSITE" id="PS50878">
    <property type="entry name" value="RT_POL"/>
    <property type="match status" value="1"/>
</dbReference>
<dbReference type="PANTHER" id="PTHR33481">
    <property type="entry name" value="REVERSE TRANSCRIPTASE"/>
    <property type="match status" value="1"/>
</dbReference>
<dbReference type="STRING" id="5643.A0A060SUP9"/>
<dbReference type="PANTHER" id="PTHR33481:SF1">
    <property type="entry name" value="ENDONUCLEASE_EXONUCLEASE_PHOSPHATASE DOMAIN-CONTAINING PROTEIN-RELATED"/>
    <property type="match status" value="1"/>
</dbReference>
<sequence length="226" mass="24970">MKCQDALADLSPFKAPGPSGIPNAALIHCADIIRGTYANILNACIQLHYHPPAWKKFTTITLRKPGKPSYLVPKAYRPIALEDTSSKVLESVVARRLAGLAEMHGLLPANHFGGRAGRTTTDAVLFLTQRVKDAWRKGHVATVLFLDITSAFPSVNHARLLHNLRKRQVPEDLVLWIQDFLSDRCTQVKFDDFTSEPLHASSGLPQGSPLSPILYLFYSADLLASY</sequence>
<evidence type="ECO:0000313" key="2">
    <source>
        <dbReference type="EMBL" id="CDO75949.1"/>
    </source>
</evidence>
<dbReference type="SUPFAM" id="SSF56672">
    <property type="entry name" value="DNA/RNA polymerases"/>
    <property type="match status" value="1"/>
</dbReference>
<dbReference type="Pfam" id="PF00078">
    <property type="entry name" value="RVT_1"/>
    <property type="match status" value="1"/>
</dbReference>
<protein>
    <recommendedName>
        <fullName evidence="1">Reverse transcriptase domain-containing protein</fullName>
    </recommendedName>
</protein>
<dbReference type="EMBL" id="CCBP010000312">
    <property type="protein sequence ID" value="CDO75949.1"/>
    <property type="molecule type" value="Genomic_DNA"/>
</dbReference>
<dbReference type="OrthoDB" id="3255021at2759"/>
<feature type="domain" description="Reverse transcriptase" evidence="1">
    <location>
        <begin position="43"/>
        <end position="226"/>
    </location>
</feature>
<proteinExistence type="predicted"/>
<gene>
    <name evidence="2" type="ORF">BN946_scf184810.g3</name>
</gene>
<dbReference type="InterPro" id="IPR000477">
    <property type="entry name" value="RT_dom"/>
</dbReference>
<dbReference type="HOGENOM" id="CLU_000680_10_0_1"/>
<keyword evidence="3" id="KW-1185">Reference proteome</keyword>
<name>A0A060SUP9_PYCCI</name>
<dbReference type="InterPro" id="IPR043502">
    <property type="entry name" value="DNA/RNA_pol_sf"/>
</dbReference>
<reference evidence="2" key="1">
    <citation type="submission" date="2014-01" db="EMBL/GenBank/DDBJ databases">
        <title>The genome of the white-rot fungus Pycnoporus cinnabarinus: a basidiomycete model with a versatile arsenal for lignocellulosic biomass breakdown.</title>
        <authorList>
            <person name="Levasseur A."/>
            <person name="Lomascolo A."/>
            <person name="Ruiz-Duenas F.J."/>
            <person name="Uzan E."/>
            <person name="Piumi F."/>
            <person name="Kues U."/>
            <person name="Ram A.F.J."/>
            <person name="Murat C."/>
            <person name="Haon M."/>
            <person name="Benoit I."/>
            <person name="Arfi Y."/>
            <person name="Chevret D."/>
            <person name="Drula E."/>
            <person name="Kwon M.J."/>
            <person name="Gouret P."/>
            <person name="Lesage-Meessen L."/>
            <person name="Lombard V."/>
            <person name="Mariette J."/>
            <person name="Noirot C."/>
            <person name="Park J."/>
            <person name="Patyshakuliyeva A."/>
            <person name="Wieneger R.A.B."/>
            <person name="Wosten H.A.B."/>
            <person name="Martin F."/>
            <person name="Coutinho P.M."/>
            <person name="de Vries R."/>
            <person name="Martinez A.T."/>
            <person name="Klopp C."/>
            <person name="Pontarotti P."/>
            <person name="Henrissat B."/>
            <person name="Record E."/>
        </authorList>
    </citation>
    <scope>NUCLEOTIDE SEQUENCE [LARGE SCALE GENOMIC DNA]</scope>
    <source>
        <strain evidence="2">BRFM137</strain>
    </source>
</reference>
<dbReference type="OMA" id="WTEANII"/>
<evidence type="ECO:0000259" key="1">
    <source>
        <dbReference type="PROSITE" id="PS50878"/>
    </source>
</evidence>
<evidence type="ECO:0000313" key="3">
    <source>
        <dbReference type="Proteomes" id="UP000029665"/>
    </source>
</evidence>
<dbReference type="CDD" id="cd01650">
    <property type="entry name" value="RT_nLTR_like"/>
    <property type="match status" value="1"/>
</dbReference>